<evidence type="ECO:0000313" key="3">
    <source>
        <dbReference type="Proteomes" id="UP001595625"/>
    </source>
</evidence>
<keyword evidence="3" id="KW-1185">Reference proteome</keyword>
<feature type="domain" description="IDEAL" evidence="1">
    <location>
        <begin position="74"/>
        <end position="99"/>
    </location>
</feature>
<dbReference type="RefSeq" id="WP_117312306.1">
    <property type="nucleotide sequence ID" value="NZ_JBHRUJ010000016.1"/>
</dbReference>
<dbReference type="InterPro" id="IPR027393">
    <property type="entry name" value="Virus_scaffolding_prot_C"/>
</dbReference>
<dbReference type="Gene3D" id="4.10.810.10">
    <property type="entry name" value="Virus Scaffolding Protein, Chain A"/>
    <property type="match status" value="1"/>
</dbReference>
<dbReference type="InterPro" id="IPR014957">
    <property type="entry name" value="IDEAL_dom"/>
</dbReference>
<evidence type="ECO:0000313" key="2">
    <source>
        <dbReference type="EMBL" id="MFC3211534.1"/>
    </source>
</evidence>
<evidence type="ECO:0000259" key="1">
    <source>
        <dbReference type="Pfam" id="PF08858"/>
    </source>
</evidence>
<name>A0ABV7KQQ7_PLAOK</name>
<protein>
    <submittedName>
        <fullName evidence="2">IDEAL domain-containing protein</fullName>
    </submittedName>
</protein>
<dbReference type="Pfam" id="PF08858">
    <property type="entry name" value="IDEAL"/>
    <property type="match status" value="1"/>
</dbReference>
<proteinExistence type="predicted"/>
<comment type="caution">
    <text evidence="2">The sequence shown here is derived from an EMBL/GenBank/DDBJ whole genome shotgun (WGS) entry which is preliminary data.</text>
</comment>
<gene>
    <name evidence="2" type="ORF">ACFOEJ_10655</name>
</gene>
<dbReference type="Proteomes" id="UP001595625">
    <property type="component" value="Unassembled WGS sequence"/>
</dbReference>
<reference evidence="3" key="1">
    <citation type="journal article" date="2019" name="Int. J. Syst. Evol. Microbiol.">
        <title>The Global Catalogue of Microorganisms (GCM) 10K type strain sequencing project: providing services to taxonomists for standard genome sequencing and annotation.</title>
        <authorList>
            <consortium name="The Broad Institute Genomics Platform"/>
            <consortium name="The Broad Institute Genome Sequencing Center for Infectious Disease"/>
            <person name="Wu L."/>
            <person name="Ma J."/>
        </authorList>
    </citation>
    <scope>NUCLEOTIDE SEQUENCE [LARGE SCALE GENOMIC DNA]</scope>
    <source>
        <strain evidence="3">CCM 320</strain>
    </source>
</reference>
<dbReference type="EMBL" id="JBHRUJ010000016">
    <property type="protein sequence ID" value="MFC3211534.1"/>
    <property type="molecule type" value="Genomic_DNA"/>
</dbReference>
<organism evidence="2 3">
    <name type="scientific">Planomicrobium okeanokoites</name>
    <name type="common">Planococcus okeanokoites</name>
    <name type="synonym">Flavobacterium okeanokoites</name>
    <dbReference type="NCBI Taxonomy" id="244"/>
    <lineage>
        <taxon>Bacteria</taxon>
        <taxon>Bacillati</taxon>
        <taxon>Bacillota</taxon>
        <taxon>Bacilli</taxon>
        <taxon>Bacillales</taxon>
        <taxon>Caryophanaceae</taxon>
        <taxon>Planomicrobium</taxon>
    </lineage>
</organism>
<accession>A0ABV7KQQ7</accession>
<sequence length="111" mass="12203">MNEETTILKTTDWVKGTSIKGEMVIGFIDSLSMVQGAVYVTVAESDNAEIVGLTIPIAVQQVETLPEIAPKDTAQLEDLIDLALQTGDREWFKELTGELNGKKRPIKIQTN</sequence>